<organism evidence="3 4">
    <name type="scientific">Phaseolus angularis</name>
    <name type="common">Azuki bean</name>
    <name type="synonym">Vigna angularis</name>
    <dbReference type="NCBI Taxonomy" id="3914"/>
    <lineage>
        <taxon>Eukaryota</taxon>
        <taxon>Viridiplantae</taxon>
        <taxon>Streptophyta</taxon>
        <taxon>Embryophyta</taxon>
        <taxon>Tracheophyta</taxon>
        <taxon>Spermatophyta</taxon>
        <taxon>Magnoliopsida</taxon>
        <taxon>eudicotyledons</taxon>
        <taxon>Gunneridae</taxon>
        <taxon>Pentapetalae</taxon>
        <taxon>rosids</taxon>
        <taxon>fabids</taxon>
        <taxon>Fabales</taxon>
        <taxon>Fabaceae</taxon>
        <taxon>Papilionoideae</taxon>
        <taxon>50 kb inversion clade</taxon>
        <taxon>NPAAA clade</taxon>
        <taxon>indigoferoid/millettioid clade</taxon>
        <taxon>Phaseoleae</taxon>
        <taxon>Vigna</taxon>
    </lineage>
</organism>
<evidence type="ECO:0000313" key="4">
    <source>
        <dbReference type="Proteomes" id="UP000053144"/>
    </source>
</evidence>
<proteinExistence type="predicted"/>
<evidence type="ECO:0000313" key="5">
    <source>
        <dbReference type="Proteomes" id="UP000743370"/>
    </source>
</evidence>
<dbReference type="EMBL" id="JABFOF010000002">
    <property type="protein sequence ID" value="KAG2404800.1"/>
    <property type="molecule type" value="Genomic_DNA"/>
</dbReference>
<name>A0A0L9U559_PHAAN</name>
<dbReference type="OMA" id="YLLEMIM"/>
<dbReference type="AlphaFoldDB" id="A0A0L9U559"/>
<dbReference type="Proteomes" id="UP000743370">
    <property type="component" value="Unassembled WGS sequence"/>
</dbReference>
<keyword evidence="1" id="KW-0812">Transmembrane</keyword>
<keyword evidence="1" id="KW-1133">Transmembrane helix</keyword>
<evidence type="ECO:0000313" key="2">
    <source>
        <dbReference type="EMBL" id="KAG2404800.1"/>
    </source>
</evidence>
<protein>
    <submittedName>
        <fullName evidence="3">Uncharacterized protein</fullName>
    </submittedName>
</protein>
<reference evidence="2 5" key="3">
    <citation type="submission" date="2020-05" db="EMBL/GenBank/DDBJ databases">
        <title>Vigna angularis (adzuki bean) Var. LongXiaoDou No. 4 denovo assembly.</title>
        <authorList>
            <person name="Xiang H."/>
        </authorList>
    </citation>
    <scope>NUCLEOTIDE SEQUENCE [LARGE SCALE GENOMIC DNA]</scope>
    <source>
        <tissue evidence="2">Leaf</tissue>
    </source>
</reference>
<dbReference type="EMBL" id="CM003373">
    <property type="protein sequence ID" value="KOM37817.1"/>
    <property type="molecule type" value="Genomic_DNA"/>
</dbReference>
<gene>
    <name evidence="2" type="ORF">HKW66_Vig0244470</name>
    <name evidence="3" type="ORF">LR48_Vigan03g119900</name>
</gene>
<accession>A0A0L9U559</accession>
<dbReference type="Gramene" id="KOM37817">
    <property type="protein sequence ID" value="KOM37817"/>
    <property type="gene ID" value="LR48_Vigan03g119900"/>
</dbReference>
<evidence type="ECO:0000313" key="3">
    <source>
        <dbReference type="EMBL" id="KOM37817.1"/>
    </source>
</evidence>
<reference evidence="4" key="1">
    <citation type="journal article" date="2015" name="Proc. Natl. Acad. Sci. U.S.A.">
        <title>Genome sequencing of adzuki bean (Vigna angularis) provides insight into high starch and low fat accumulation and domestication.</title>
        <authorList>
            <person name="Yang K."/>
            <person name="Tian Z."/>
            <person name="Chen C."/>
            <person name="Luo L."/>
            <person name="Zhao B."/>
            <person name="Wang Z."/>
            <person name="Yu L."/>
            <person name="Li Y."/>
            <person name="Sun Y."/>
            <person name="Li W."/>
            <person name="Chen Y."/>
            <person name="Li Y."/>
            <person name="Zhang Y."/>
            <person name="Ai D."/>
            <person name="Zhao J."/>
            <person name="Shang C."/>
            <person name="Ma Y."/>
            <person name="Wu B."/>
            <person name="Wang M."/>
            <person name="Gao L."/>
            <person name="Sun D."/>
            <person name="Zhang P."/>
            <person name="Guo F."/>
            <person name="Wang W."/>
            <person name="Li Y."/>
            <person name="Wang J."/>
            <person name="Varshney R.K."/>
            <person name="Wang J."/>
            <person name="Ling H.Q."/>
            <person name="Wan P."/>
        </authorList>
    </citation>
    <scope>NUCLEOTIDE SEQUENCE</scope>
    <source>
        <strain evidence="4">cv. Jingnong 6</strain>
    </source>
</reference>
<sequence>MLVLLLQTVTFVVVTLWSLLTCLIFNTIAFIFGLLLQSLKGSSEGTLGIFQIFSECIKACFEFIFQLVFKLLSSVASKVFDIVIEKVTESLTTSLTTSTELLEKFKTALEEPVNEILPKLFEELFNMAIMIVKESWKNYNGAKMLWDLVMKNFS</sequence>
<feature type="transmembrane region" description="Helical" evidence="1">
    <location>
        <begin position="12"/>
        <end position="36"/>
    </location>
</feature>
<evidence type="ECO:0000256" key="1">
    <source>
        <dbReference type="SAM" id="Phobius"/>
    </source>
</evidence>
<reference evidence="3" key="2">
    <citation type="submission" date="2015-02" db="EMBL/GenBank/DDBJ databases">
        <authorList>
            <person name="Chooi Y.-H."/>
        </authorList>
    </citation>
    <scope>NUCLEOTIDE SEQUENCE</scope>
    <source>
        <tissue evidence="3">Seedling</tissue>
    </source>
</reference>
<dbReference type="Proteomes" id="UP000053144">
    <property type="component" value="Chromosome 3"/>
</dbReference>
<keyword evidence="1" id="KW-0472">Membrane</keyword>